<sequence>MDRALIREKNQELRELGRKICNTCGVEQDLNTDFQPDKRLLDGRAGRCRTCANKQLQTSRAAADGLAYALERGHRRAREAGLPAIKFTRAELLVYWDDLGINPWECFHTGVQLRREPGYPNSRTFDHVQPLSVPGTAGHVIENVVPCSRDYNRHKSATSAVLAVLNRDPEQYPGVEYPGPVDEHGNPLAPALVEWSDSDREPVVISLDSEGKQVLA</sequence>
<reference evidence="1 2" key="1">
    <citation type="submission" date="2014-08" db="EMBL/GenBank/DDBJ databases">
        <title>Complete genome sequence of Corynebacterium imitans DSM 44264, isolated from a five-month-old boy with suspected pharyngeal diphtheria.</title>
        <authorList>
            <person name="Mollmann S."/>
            <person name="Albersmeier A."/>
            <person name="Ruckert C."/>
            <person name="Tauch A."/>
        </authorList>
    </citation>
    <scope>NUCLEOTIDE SEQUENCE [LARGE SCALE GENOMIC DNA]</scope>
    <source>
        <strain evidence="1 2">DSM 44264</strain>
    </source>
</reference>
<evidence type="ECO:0000313" key="1">
    <source>
        <dbReference type="EMBL" id="AIJ32859.1"/>
    </source>
</evidence>
<dbReference type="EMBL" id="CP009211">
    <property type="protein sequence ID" value="AIJ32859.1"/>
    <property type="molecule type" value="Genomic_DNA"/>
</dbReference>
<dbReference type="AlphaFoldDB" id="A0A076NEG6"/>
<evidence type="ECO:0000313" key="2">
    <source>
        <dbReference type="Proteomes" id="UP000028780"/>
    </source>
</evidence>
<accession>A0A076NEG6</accession>
<dbReference type="Gene3D" id="1.10.30.50">
    <property type="match status" value="1"/>
</dbReference>
<organism evidence="1 2">
    <name type="scientific">Corynebacterium imitans</name>
    <dbReference type="NCBI Taxonomy" id="156978"/>
    <lineage>
        <taxon>Bacteria</taxon>
        <taxon>Bacillati</taxon>
        <taxon>Actinomycetota</taxon>
        <taxon>Actinomycetes</taxon>
        <taxon>Mycobacteriales</taxon>
        <taxon>Corynebacteriaceae</taxon>
        <taxon>Corynebacterium</taxon>
    </lineage>
</organism>
<dbReference type="Proteomes" id="UP000028780">
    <property type="component" value="Chromosome"/>
</dbReference>
<dbReference type="eggNOG" id="COG1403">
    <property type="taxonomic scope" value="Bacteria"/>
</dbReference>
<name>A0A076NEG6_9CORY</name>
<dbReference type="HOGENOM" id="CLU_1275913_0_0_11"/>
<keyword evidence="2" id="KW-1185">Reference proteome</keyword>
<proteinExistence type="predicted"/>
<gene>
    <name evidence="1" type="ORF">CIMIT_02100</name>
</gene>
<dbReference type="KEGG" id="cii:CIMIT_02100"/>
<protein>
    <submittedName>
        <fullName evidence="1">Uncharacterized protein</fullName>
    </submittedName>
</protein>